<evidence type="ECO:0000256" key="1">
    <source>
        <dbReference type="SAM" id="MobiDB-lite"/>
    </source>
</evidence>
<reference evidence="3" key="1">
    <citation type="submission" date="2015-02" db="EMBL/GenBank/DDBJ databases">
        <authorList>
            <person name="Chooi Y.-H."/>
        </authorList>
    </citation>
    <scope>NUCLEOTIDE SEQUENCE [LARGE SCALE GENOMIC DNA]</scope>
    <source>
        <strain evidence="3">LAMA 915</strain>
    </source>
</reference>
<comment type="caution">
    <text evidence="3">The sequence shown here is derived from an EMBL/GenBank/DDBJ whole genome shotgun (WGS) entry which is preliminary data.</text>
</comment>
<dbReference type="STRING" id="1306953.J121_1822"/>
<keyword evidence="3" id="KW-0378">Hydrolase</keyword>
<dbReference type="PRINTS" id="PR00111">
    <property type="entry name" value="ABHYDROLASE"/>
</dbReference>
<sequence>MSARYKGTNAKRPRFSPPHMDNSYTDRHWQSPDGLTLRFRDYGSATGRPPVICLHGLTRNARDFEDLAPHIAAQGWRVLVPTMRGRGDSDYAEEPASYQIPTYTADLLALLEAEAIDRFVSVGTSMGGLITLALAAQQPDRIAGTLLNDVGPVIETAGLDAIKSYIGQGRSFPTWMHAARALEEVHGPAFPGYGTQEWIAMAKRTLTLCNNGRIAFDYDMKIAEPILAADDAAVPPDLWPAYDRLAQKPLALLRGELSQLLSAQAFAAMQQRAPQAIAATVPGVGHAPTLDEPEARAVVDALLARLA</sequence>
<organism evidence="3 4">
    <name type="scientific">Qipengyuania citrea LAMA 915</name>
    <dbReference type="NCBI Taxonomy" id="1306953"/>
    <lineage>
        <taxon>Bacteria</taxon>
        <taxon>Pseudomonadati</taxon>
        <taxon>Pseudomonadota</taxon>
        <taxon>Alphaproteobacteria</taxon>
        <taxon>Sphingomonadales</taxon>
        <taxon>Erythrobacteraceae</taxon>
        <taxon>Qipengyuania</taxon>
    </lineage>
</organism>
<dbReference type="PANTHER" id="PTHR43798:SF33">
    <property type="entry name" value="HYDROLASE, PUTATIVE (AFU_ORTHOLOGUE AFUA_2G14860)-RELATED"/>
    <property type="match status" value="1"/>
</dbReference>
<feature type="domain" description="AB hydrolase-1" evidence="2">
    <location>
        <begin position="49"/>
        <end position="150"/>
    </location>
</feature>
<dbReference type="InterPro" id="IPR000073">
    <property type="entry name" value="AB_hydrolase_1"/>
</dbReference>
<evidence type="ECO:0000313" key="4">
    <source>
        <dbReference type="Proteomes" id="UP000037446"/>
    </source>
</evidence>
<dbReference type="Pfam" id="PF00561">
    <property type="entry name" value="Abhydrolase_1"/>
    <property type="match status" value="1"/>
</dbReference>
<dbReference type="Gene3D" id="3.40.50.1820">
    <property type="entry name" value="alpha/beta hydrolase"/>
    <property type="match status" value="1"/>
</dbReference>
<dbReference type="InterPro" id="IPR029058">
    <property type="entry name" value="AB_hydrolase_fold"/>
</dbReference>
<dbReference type="PANTHER" id="PTHR43798">
    <property type="entry name" value="MONOACYLGLYCEROL LIPASE"/>
    <property type="match status" value="1"/>
</dbReference>
<dbReference type="PATRIC" id="fig|1306953.7.peg.1872"/>
<dbReference type="Proteomes" id="UP000037446">
    <property type="component" value="Unassembled WGS sequence"/>
</dbReference>
<feature type="region of interest" description="Disordered" evidence="1">
    <location>
        <begin position="1"/>
        <end position="27"/>
    </location>
</feature>
<name>A0A0L1KGN0_9SPHN</name>
<gene>
    <name evidence="3" type="ORF">J121_1822</name>
</gene>
<evidence type="ECO:0000259" key="2">
    <source>
        <dbReference type="Pfam" id="PF00561"/>
    </source>
</evidence>
<accession>A0A0L1KGN0</accession>
<dbReference type="GO" id="GO:0016787">
    <property type="term" value="F:hydrolase activity"/>
    <property type="evidence" value="ECO:0007669"/>
    <property type="project" value="UniProtKB-KW"/>
</dbReference>
<dbReference type="SUPFAM" id="SSF53474">
    <property type="entry name" value="alpha/beta-Hydrolases"/>
    <property type="match status" value="1"/>
</dbReference>
<protein>
    <submittedName>
        <fullName evidence="3">Alpha beta hydrolase</fullName>
    </submittedName>
</protein>
<dbReference type="AlphaFoldDB" id="A0A0L1KGN0"/>
<dbReference type="EMBL" id="JYNE01000015">
    <property type="protein sequence ID" value="KNH03235.1"/>
    <property type="molecule type" value="Genomic_DNA"/>
</dbReference>
<dbReference type="InterPro" id="IPR050266">
    <property type="entry name" value="AB_hydrolase_sf"/>
</dbReference>
<dbReference type="GO" id="GO:0016020">
    <property type="term" value="C:membrane"/>
    <property type="evidence" value="ECO:0007669"/>
    <property type="project" value="TreeGrafter"/>
</dbReference>
<evidence type="ECO:0000313" key="3">
    <source>
        <dbReference type="EMBL" id="KNH03235.1"/>
    </source>
</evidence>
<proteinExistence type="predicted"/>